<proteinExistence type="predicted"/>
<protein>
    <submittedName>
        <fullName evidence="1">Uncharacterized protein</fullName>
    </submittedName>
</protein>
<reference evidence="1" key="1">
    <citation type="submission" date="2019-08" db="EMBL/GenBank/DDBJ databases">
        <authorList>
            <person name="Kucharzyk K."/>
            <person name="Murdoch R.W."/>
            <person name="Higgins S."/>
            <person name="Loffler F."/>
        </authorList>
    </citation>
    <scope>NUCLEOTIDE SEQUENCE</scope>
</reference>
<name>A0A645J898_9ZZZZ</name>
<dbReference type="EMBL" id="VSSQ01133250">
    <property type="protein sequence ID" value="MPN59352.1"/>
    <property type="molecule type" value="Genomic_DNA"/>
</dbReference>
<gene>
    <name evidence="1" type="ORF">SDC9_207073</name>
</gene>
<dbReference type="AlphaFoldDB" id="A0A645J898"/>
<accession>A0A645J898</accession>
<comment type="caution">
    <text evidence="1">The sequence shown here is derived from an EMBL/GenBank/DDBJ whole genome shotgun (WGS) entry which is preliminary data.</text>
</comment>
<evidence type="ECO:0000313" key="1">
    <source>
        <dbReference type="EMBL" id="MPN59352.1"/>
    </source>
</evidence>
<organism evidence="1">
    <name type="scientific">bioreactor metagenome</name>
    <dbReference type="NCBI Taxonomy" id="1076179"/>
    <lineage>
        <taxon>unclassified sequences</taxon>
        <taxon>metagenomes</taxon>
        <taxon>ecological metagenomes</taxon>
    </lineage>
</organism>
<sequence length="144" mass="14537">MMTISALCKASSRALSMAAGSSLTIGRHKGAAPSSSSMVLTKIVLESMICPLCSRLPAGTSSLPVGIKATTGLRNTSTVITPAAASRERSQGVSFVLAGRISSPRVILLPQGLTFIPGVTVSPGSKTRPPSSVNATASIAITLS</sequence>